<dbReference type="InterPro" id="IPR011991">
    <property type="entry name" value="ArsR-like_HTH"/>
</dbReference>
<dbReference type="Proteomes" id="UP001303946">
    <property type="component" value="Chromosome"/>
</dbReference>
<keyword evidence="1" id="KW-0805">Transcription regulation</keyword>
<sequence length="112" mass="12624">MPTTHRKSSPRIGSPVRGSKTGRPIMVALDLLGRRAALRIFWELRHGEQMTFRALQEACETNPSLLNTRIKELREVGLLEHEEGGYRLTAEGRRLMASLGPLCDWAEGWRGA</sequence>
<dbReference type="Gene3D" id="1.10.10.10">
    <property type="entry name" value="Winged helix-like DNA-binding domain superfamily/Winged helix DNA-binding domain"/>
    <property type="match status" value="1"/>
</dbReference>
<dbReference type="InterPro" id="IPR036390">
    <property type="entry name" value="WH_DNA-bd_sf"/>
</dbReference>
<evidence type="ECO:0000313" key="6">
    <source>
        <dbReference type="EMBL" id="WOB08020.1"/>
    </source>
</evidence>
<dbReference type="EMBL" id="CP136336">
    <property type="protein sequence ID" value="WOB08020.1"/>
    <property type="molecule type" value="Genomic_DNA"/>
</dbReference>
<dbReference type="Pfam" id="PF01638">
    <property type="entry name" value="HxlR"/>
    <property type="match status" value="1"/>
</dbReference>
<gene>
    <name evidence="6" type="ORF">RXV79_24350</name>
</gene>
<proteinExistence type="predicted"/>
<keyword evidence="3" id="KW-0804">Transcription</keyword>
<evidence type="ECO:0000256" key="3">
    <source>
        <dbReference type="ARBA" id="ARBA00023163"/>
    </source>
</evidence>
<evidence type="ECO:0000259" key="5">
    <source>
        <dbReference type="Pfam" id="PF01638"/>
    </source>
</evidence>
<organism evidence="6 7">
    <name type="scientific">Piscinibacter gummiphilus</name>
    <dbReference type="NCBI Taxonomy" id="946333"/>
    <lineage>
        <taxon>Bacteria</taxon>
        <taxon>Pseudomonadati</taxon>
        <taxon>Pseudomonadota</taxon>
        <taxon>Betaproteobacteria</taxon>
        <taxon>Burkholderiales</taxon>
        <taxon>Sphaerotilaceae</taxon>
        <taxon>Piscinibacter</taxon>
    </lineage>
</organism>
<evidence type="ECO:0000313" key="7">
    <source>
        <dbReference type="Proteomes" id="UP001303946"/>
    </source>
</evidence>
<dbReference type="PANTHER" id="PTHR33204">
    <property type="entry name" value="TRANSCRIPTIONAL REGULATOR, MARR FAMILY"/>
    <property type="match status" value="1"/>
</dbReference>
<protein>
    <submittedName>
        <fullName evidence="6">Winged helix-turn-helix transcriptional regulator</fullName>
    </submittedName>
</protein>
<dbReference type="PANTHER" id="PTHR33204:SF37">
    <property type="entry name" value="HTH-TYPE TRANSCRIPTIONAL REGULATOR YODB"/>
    <property type="match status" value="1"/>
</dbReference>
<reference evidence="6 7" key="1">
    <citation type="submission" date="2023-10" db="EMBL/GenBank/DDBJ databases">
        <title>Bacteria for the degradation of biodegradable plastic PBAT(Polybutylene adipate terephthalate).</title>
        <authorList>
            <person name="Weon H.-Y."/>
            <person name="Yeon J."/>
        </authorList>
    </citation>
    <scope>NUCLEOTIDE SEQUENCE [LARGE SCALE GENOMIC DNA]</scope>
    <source>
        <strain evidence="6 7">SBD 7-3</strain>
    </source>
</reference>
<feature type="region of interest" description="Disordered" evidence="4">
    <location>
        <begin position="1"/>
        <end position="21"/>
    </location>
</feature>
<name>A0ABZ0CSQ9_9BURK</name>
<feature type="domain" description="HTH hxlR-type" evidence="5">
    <location>
        <begin position="31"/>
        <end position="110"/>
    </location>
</feature>
<accession>A0ABZ0CSQ9</accession>
<dbReference type="CDD" id="cd00090">
    <property type="entry name" value="HTH_ARSR"/>
    <property type="match status" value="1"/>
</dbReference>
<evidence type="ECO:0000256" key="4">
    <source>
        <dbReference type="SAM" id="MobiDB-lite"/>
    </source>
</evidence>
<evidence type="ECO:0000256" key="1">
    <source>
        <dbReference type="ARBA" id="ARBA00023015"/>
    </source>
</evidence>
<keyword evidence="2" id="KW-0238">DNA-binding</keyword>
<keyword evidence="7" id="KW-1185">Reference proteome</keyword>
<dbReference type="SUPFAM" id="SSF46785">
    <property type="entry name" value="Winged helix' DNA-binding domain"/>
    <property type="match status" value="1"/>
</dbReference>
<dbReference type="InterPro" id="IPR002577">
    <property type="entry name" value="HTH_HxlR"/>
</dbReference>
<evidence type="ECO:0000256" key="2">
    <source>
        <dbReference type="ARBA" id="ARBA00023125"/>
    </source>
</evidence>
<dbReference type="InterPro" id="IPR036388">
    <property type="entry name" value="WH-like_DNA-bd_sf"/>
</dbReference>